<dbReference type="Gene3D" id="4.10.520.10">
    <property type="entry name" value="IHF-like DNA-binding proteins"/>
    <property type="match status" value="2"/>
</dbReference>
<dbReference type="SMART" id="SM00411">
    <property type="entry name" value="BHL"/>
    <property type="match status" value="1"/>
</dbReference>
<dbReference type="CDD" id="cd13832">
    <property type="entry name" value="IHF"/>
    <property type="match status" value="1"/>
</dbReference>
<dbReference type="SUPFAM" id="SSF47729">
    <property type="entry name" value="IHF-like DNA-binding proteins"/>
    <property type="match status" value="2"/>
</dbReference>
<dbReference type="InterPro" id="IPR010992">
    <property type="entry name" value="IHF-like_DNA-bd_dom_sf"/>
</dbReference>
<reference evidence="3" key="1">
    <citation type="submission" date="2019-08" db="EMBL/GenBank/DDBJ databases">
        <authorList>
            <person name="Kucharzyk K."/>
            <person name="Murdoch R.W."/>
            <person name="Higgins S."/>
            <person name="Loffler F."/>
        </authorList>
    </citation>
    <scope>NUCLEOTIDE SEQUENCE</scope>
</reference>
<keyword evidence="2" id="KW-0472">Membrane</keyword>
<sequence>MTHKELISEMAQRFGFTQSKVSDLLDATVSVLSEKLSENIPVLIQNFGVFETKKRAEHISVNLQTQQRHLVPPSIEVNFKPVSDIKEQPETFLNPADLLANQANIPNAESEAFLKSLSDLITETLSGDEEIKIKDFGTFRLIPIQERERGNVNLLGFVPATALKELVNKPFSHFETILLNEGVTFEGVEEVVEGKTQPTAPITPITEPVQRTKIPPVWIPILGGVAIALASLFFFMQWQVGKQPVKDSLNHNRPSSQTSPATMISSVESVRMKELPESLEKVVLQEGKTLRLIAEDKLGNREFWVYIYLKNKNKIKNPNIVSVGTELIIPDPSEYNIDASDPQSIAKAKALGDDELKKFL</sequence>
<feature type="transmembrane region" description="Helical" evidence="2">
    <location>
        <begin position="217"/>
        <end position="236"/>
    </location>
</feature>
<dbReference type="PANTHER" id="PTHR33175:SF3">
    <property type="entry name" value="DNA-BINDING PROTEIN HU-BETA"/>
    <property type="match status" value="1"/>
</dbReference>
<protein>
    <submittedName>
        <fullName evidence="3">Integration host factor subunit alpha</fullName>
    </submittedName>
</protein>
<name>A0A645AZC0_9ZZZZ</name>
<evidence type="ECO:0000256" key="2">
    <source>
        <dbReference type="SAM" id="Phobius"/>
    </source>
</evidence>
<dbReference type="GO" id="GO:0030527">
    <property type="term" value="F:structural constituent of chromatin"/>
    <property type="evidence" value="ECO:0007669"/>
    <property type="project" value="InterPro"/>
</dbReference>
<dbReference type="PANTHER" id="PTHR33175">
    <property type="entry name" value="DNA-BINDING PROTEIN HU"/>
    <property type="match status" value="1"/>
</dbReference>
<dbReference type="Pfam" id="PF00216">
    <property type="entry name" value="Bac_DNA_binding"/>
    <property type="match status" value="2"/>
</dbReference>
<organism evidence="3">
    <name type="scientific">bioreactor metagenome</name>
    <dbReference type="NCBI Taxonomy" id="1076179"/>
    <lineage>
        <taxon>unclassified sequences</taxon>
        <taxon>metagenomes</taxon>
        <taxon>ecological metagenomes</taxon>
    </lineage>
</organism>
<dbReference type="AlphaFoldDB" id="A0A645AZC0"/>
<evidence type="ECO:0000313" key="3">
    <source>
        <dbReference type="EMBL" id="MPM58138.1"/>
    </source>
</evidence>
<keyword evidence="2" id="KW-1133">Transmembrane helix</keyword>
<comment type="caution">
    <text evidence="3">The sequence shown here is derived from an EMBL/GenBank/DDBJ whole genome shotgun (WGS) entry which is preliminary data.</text>
</comment>
<evidence type="ECO:0000256" key="1">
    <source>
        <dbReference type="ARBA" id="ARBA00023125"/>
    </source>
</evidence>
<dbReference type="InterPro" id="IPR000119">
    <property type="entry name" value="Hist_DNA-bd"/>
</dbReference>
<gene>
    <name evidence="3" type="primary">ihfA_5</name>
    <name evidence="3" type="ORF">SDC9_104967</name>
</gene>
<keyword evidence="2" id="KW-0812">Transmembrane</keyword>
<dbReference type="GO" id="GO:0005829">
    <property type="term" value="C:cytosol"/>
    <property type="evidence" value="ECO:0007669"/>
    <property type="project" value="TreeGrafter"/>
</dbReference>
<proteinExistence type="predicted"/>
<dbReference type="EMBL" id="VSSQ01016612">
    <property type="protein sequence ID" value="MPM58138.1"/>
    <property type="molecule type" value="Genomic_DNA"/>
</dbReference>
<accession>A0A645AZC0</accession>
<dbReference type="GO" id="GO:0003677">
    <property type="term" value="F:DNA binding"/>
    <property type="evidence" value="ECO:0007669"/>
    <property type="project" value="UniProtKB-KW"/>
</dbReference>
<keyword evidence="1" id="KW-0238">DNA-binding</keyword>